<protein>
    <submittedName>
        <fullName evidence="2">Uncharacterized protein</fullName>
    </submittedName>
</protein>
<dbReference type="Proteomes" id="UP001286313">
    <property type="component" value="Unassembled WGS sequence"/>
</dbReference>
<evidence type="ECO:0000313" key="2">
    <source>
        <dbReference type="EMBL" id="KAK3867094.1"/>
    </source>
</evidence>
<reference evidence="2" key="1">
    <citation type="submission" date="2023-10" db="EMBL/GenBank/DDBJ databases">
        <title>Genome assemblies of two species of porcelain crab, Petrolisthes cinctipes and Petrolisthes manimaculis (Anomura: Porcellanidae).</title>
        <authorList>
            <person name="Angst P."/>
        </authorList>
    </citation>
    <scope>NUCLEOTIDE SEQUENCE</scope>
    <source>
        <strain evidence="2">PB745_01</strain>
        <tissue evidence="2">Gill</tissue>
    </source>
</reference>
<comment type="caution">
    <text evidence="2">The sequence shown here is derived from an EMBL/GenBank/DDBJ whole genome shotgun (WGS) entry which is preliminary data.</text>
</comment>
<evidence type="ECO:0000313" key="3">
    <source>
        <dbReference type="Proteomes" id="UP001286313"/>
    </source>
</evidence>
<sequence>MKWGTGGLSKDEVASGCMSRQMQPRGLKRGHLAALMDAYAQMSVSTETLQTEQNRLCPLKHCSDLQIKIGLNMDEVVSGWRTEG</sequence>
<dbReference type="EMBL" id="JAWQEG010003275">
    <property type="protein sequence ID" value="KAK3867094.1"/>
    <property type="molecule type" value="Genomic_DNA"/>
</dbReference>
<name>A0AAE1F580_PETCI</name>
<gene>
    <name evidence="2" type="ORF">Pcinc_027408</name>
</gene>
<feature type="region of interest" description="Disordered" evidence="1">
    <location>
        <begin position="1"/>
        <end position="23"/>
    </location>
</feature>
<proteinExistence type="predicted"/>
<evidence type="ECO:0000256" key="1">
    <source>
        <dbReference type="SAM" id="MobiDB-lite"/>
    </source>
</evidence>
<keyword evidence="3" id="KW-1185">Reference proteome</keyword>
<accession>A0AAE1F580</accession>
<organism evidence="2 3">
    <name type="scientific">Petrolisthes cinctipes</name>
    <name type="common">Flat porcelain crab</name>
    <dbReference type="NCBI Taxonomy" id="88211"/>
    <lineage>
        <taxon>Eukaryota</taxon>
        <taxon>Metazoa</taxon>
        <taxon>Ecdysozoa</taxon>
        <taxon>Arthropoda</taxon>
        <taxon>Crustacea</taxon>
        <taxon>Multicrustacea</taxon>
        <taxon>Malacostraca</taxon>
        <taxon>Eumalacostraca</taxon>
        <taxon>Eucarida</taxon>
        <taxon>Decapoda</taxon>
        <taxon>Pleocyemata</taxon>
        <taxon>Anomura</taxon>
        <taxon>Galatheoidea</taxon>
        <taxon>Porcellanidae</taxon>
        <taxon>Petrolisthes</taxon>
    </lineage>
</organism>
<dbReference type="AlphaFoldDB" id="A0AAE1F580"/>